<dbReference type="RefSeq" id="WP_214156704.1">
    <property type="nucleotide sequence ID" value="NZ_JAHBAY010000006.1"/>
</dbReference>
<keyword evidence="2" id="KW-1185">Reference proteome</keyword>
<dbReference type="Pfam" id="PF10604">
    <property type="entry name" value="Polyketide_cyc2"/>
    <property type="match status" value="1"/>
</dbReference>
<accession>A0ABS5TH43</accession>
<dbReference type="Gene3D" id="3.30.530.20">
    <property type="match status" value="1"/>
</dbReference>
<name>A0ABS5TH43_9ACTN</name>
<dbReference type="InterPro" id="IPR023393">
    <property type="entry name" value="START-like_dom_sf"/>
</dbReference>
<dbReference type="EMBL" id="JAHBAY010000006">
    <property type="protein sequence ID" value="MBT0770412.1"/>
    <property type="molecule type" value="Genomic_DNA"/>
</dbReference>
<evidence type="ECO:0000313" key="2">
    <source>
        <dbReference type="Proteomes" id="UP001197247"/>
    </source>
</evidence>
<dbReference type="Proteomes" id="UP001197247">
    <property type="component" value="Unassembled WGS sequence"/>
</dbReference>
<reference evidence="1 2" key="1">
    <citation type="submission" date="2021-05" db="EMBL/GenBank/DDBJ databases">
        <title>Kineosporia and Streptomyces sp. nov. two new marine actinobacteria isolated from Coral.</title>
        <authorList>
            <person name="Buangrab K."/>
            <person name="Sutthacheep M."/>
            <person name="Yeemin T."/>
            <person name="Harunari E."/>
            <person name="Igarashi Y."/>
            <person name="Kanchanasin P."/>
            <person name="Tanasupawat S."/>
            <person name="Phongsopitanun W."/>
        </authorList>
    </citation>
    <scope>NUCLEOTIDE SEQUENCE [LARGE SCALE GENOMIC DNA]</scope>
    <source>
        <strain evidence="1 2">J2-2</strain>
    </source>
</reference>
<gene>
    <name evidence="1" type="ORF">KIH74_15825</name>
</gene>
<dbReference type="InterPro" id="IPR019587">
    <property type="entry name" value="Polyketide_cyclase/dehydratase"/>
</dbReference>
<evidence type="ECO:0000313" key="1">
    <source>
        <dbReference type="EMBL" id="MBT0770412.1"/>
    </source>
</evidence>
<dbReference type="SUPFAM" id="SSF55961">
    <property type="entry name" value="Bet v1-like"/>
    <property type="match status" value="1"/>
</dbReference>
<comment type="caution">
    <text evidence="1">The sequence shown here is derived from an EMBL/GenBank/DDBJ whole genome shotgun (WGS) entry which is preliminary data.</text>
</comment>
<protein>
    <submittedName>
        <fullName evidence="1">SRPBCC family protein</fullName>
    </submittedName>
</protein>
<organism evidence="1 2">
    <name type="scientific">Kineosporia corallincola</name>
    <dbReference type="NCBI Taxonomy" id="2835133"/>
    <lineage>
        <taxon>Bacteria</taxon>
        <taxon>Bacillati</taxon>
        <taxon>Actinomycetota</taxon>
        <taxon>Actinomycetes</taxon>
        <taxon>Kineosporiales</taxon>
        <taxon>Kineosporiaceae</taxon>
        <taxon>Kineosporia</taxon>
    </lineage>
</organism>
<sequence length="155" mass="16653">MARFRVEVPVAAPVPRVWARLTDWPAHARLAPLTSIRVVGPGDRPGSVFVARTGLGPLAFDDPMRIERFEPPSGASGTGRFRVGKTGRLLRGWVEAEVRPDGQGSLLVWHEELRVPPEALTRFAGPLIGGVAGAAYGAALRRLGREVETEMGGRG</sequence>
<proteinExistence type="predicted"/>